<dbReference type="GO" id="GO:0003677">
    <property type="term" value="F:DNA binding"/>
    <property type="evidence" value="ECO:0007669"/>
    <property type="project" value="UniProtKB-KW"/>
</dbReference>
<dbReference type="Pfam" id="PF00589">
    <property type="entry name" value="Phage_integrase"/>
    <property type="match status" value="1"/>
</dbReference>
<dbReference type="InterPro" id="IPR011010">
    <property type="entry name" value="DNA_brk_join_enz"/>
</dbReference>
<keyword evidence="3" id="KW-0233">DNA recombination</keyword>
<comment type="similarity">
    <text evidence="1">Belongs to the 'phage' integrase family.</text>
</comment>
<keyword evidence="2" id="KW-0238">DNA-binding</keyword>
<dbReference type="Pfam" id="PF13102">
    <property type="entry name" value="Phage_int_SAM_5"/>
    <property type="match status" value="1"/>
</dbReference>
<dbReference type="Gene3D" id="1.10.443.10">
    <property type="entry name" value="Intergrase catalytic core"/>
    <property type="match status" value="1"/>
</dbReference>
<evidence type="ECO:0000256" key="3">
    <source>
        <dbReference type="ARBA" id="ARBA00023172"/>
    </source>
</evidence>
<dbReference type="InterPro" id="IPR002104">
    <property type="entry name" value="Integrase_catalytic"/>
</dbReference>
<dbReference type="InterPro" id="IPR050090">
    <property type="entry name" value="Tyrosine_recombinase_XerCD"/>
</dbReference>
<evidence type="ECO:0000256" key="2">
    <source>
        <dbReference type="ARBA" id="ARBA00023125"/>
    </source>
</evidence>
<dbReference type="CDD" id="cd01189">
    <property type="entry name" value="INT_ICEBs1_C_like"/>
    <property type="match status" value="1"/>
</dbReference>
<dbReference type="Gene3D" id="1.10.150.130">
    <property type="match status" value="1"/>
</dbReference>
<dbReference type="PANTHER" id="PTHR30349">
    <property type="entry name" value="PHAGE INTEGRASE-RELATED"/>
    <property type="match status" value="1"/>
</dbReference>
<sequence>MAVYKADKGWRATYSFKDPSGKYRRKSKQGFRTKKEAETWLAEYSVTNGKPTLNKGTLTLFSDYFDEYQQLRFGAGLKETTRESWHAVRKFVVDAYFNNITLDQITRQKYQAFLNDYSKGMKRKSVLKRHQIVKQVLTQAFHDGLIPADPTYGVIVPGAESKPAEEKFLQVDEFNKLLNYIETNDKLIKWNTSFMIYLIALSGLRAGEALALTRDDVDVNTHTISVTKTKQRSGVSTSPKTKSSIRTIAMPERFFDNYAKFINTKPKWNDGNELFDGRRWATINNNWLERIERELGFENIVSVHGLRHSHVSYLLSKGVDINYASKRLGHSNVTITQEIYAHLLRDKQQSEETKTLSILDEIN</sequence>
<dbReference type="InterPro" id="IPR025269">
    <property type="entry name" value="SAM-like_dom"/>
</dbReference>
<dbReference type="PATRIC" id="fig|137591.24.peg.2012"/>
<evidence type="ECO:0000256" key="1">
    <source>
        <dbReference type="ARBA" id="ARBA00008857"/>
    </source>
</evidence>
<dbReference type="InterPro" id="IPR013762">
    <property type="entry name" value="Integrase-like_cat_sf"/>
</dbReference>
<feature type="domain" description="Tyr recombinase" evidence="4">
    <location>
        <begin position="164"/>
        <end position="354"/>
    </location>
</feature>
<dbReference type="GO" id="GO:0015074">
    <property type="term" value="P:DNA integration"/>
    <property type="evidence" value="ECO:0007669"/>
    <property type="project" value="InterPro"/>
</dbReference>
<dbReference type="PROSITE" id="PS51898">
    <property type="entry name" value="TYR_RECOMBINASE"/>
    <property type="match status" value="1"/>
</dbReference>
<comment type="caution">
    <text evidence="5">The sequence shown here is derived from an EMBL/GenBank/DDBJ whole genome shotgun (WGS) entry which is preliminary data.</text>
</comment>
<dbReference type="InterPro" id="IPR028259">
    <property type="entry name" value="AP2-like_int_N"/>
</dbReference>
<protein>
    <submittedName>
        <fullName evidence="5">XerC_2 protein</fullName>
    </submittedName>
</protein>
<dbReference type="InterPro" id="IPR010998">
    <property type="entry name" value="Integrase_recombinase_N"/>
</dbReference>
<dbReference type="RefSeq" id="WP_043941802.1">
    <property type="nucleotide sequence ID" value="NZ_JWHT01000053.1"/>
</dbReference>
<dbReference type="SUPFAM" id="SSF56349">
    <property type="entry name" value="DNA breaking-rejoining enzymes"/>
    <property type="match status" value="1"/>
</dbReference>
<organism evidence="5 6">
    <name type="scientific">Weissella cibaria</name>
    <dbReference type="NCBI Taxonomy" id="137591"/>
    <lineage>
        <taxon>Bacteria</taxon>
        <taxon>Bacillati</taxon>
        <taxon>Bacillota</taxon>
        <taxon>Bacilli</taxon>
        <taxon>Lactobacillales</taxon>
        <taxon>Lactobacillaceae</taxon>
        <taxon>Weissella</taxon>
    </lineage>
</organism>
<dbReference type="Proteomes" id="UP000032289">
    <property type="component" value="Unassembled WGS sequence"/>
</dbReference>
<name>A0A0D1JHY9_9LACO</name>
<dbReference type="AlphaFoldDB" id="A0A0D1JHY9"/>
<reference evidence="5 6" key="1">
    <citation type="journal article" date="2015" name="Microbiology (Mosc.)">
        <title>Genomics of the Weissella cibaria species with an examination of its metabolic traits.</title>
        <authorList>
            <person name="Lynch K.M."/>
            <person name="Lucid A."/>
            <person name="Arendt E.K."/>
            <person name="Sleator R.D."/>
            <person name="Lucey B."/>
            <person name="Coffey A."/>
        </authorList>
    </citation>
    <scope>NUCLEOTIDE SEQUENCE [LARGE SCALE GENOMIC DNA]</scope>
    <source>
        <strain evidence="5 6">AB3b</strain>
    </source>
</reference>
<gene>
    <name evidence="5" type="primary">xerC_2</name>
    <name evidence="5" type="ORF">ab3b_02072</name>
</gene>
<evidence type="ECO:0000313" key="6">
    <source>
        <dbReference type="Proteomes" id="UP000032289"/>
    </source>
</evidence>
<accession>A0A0D1JHY9</accession>
<dbReference type="GO" id="GO:0006310">
    <property type="term" value="P:DNA recombination"/>
    <property type="evidence" value="ECO:0007669"/>
    <property type="project" value="UniProtKB-KW"/>
</dbReference>
<dbReference type="EMBL" id="JWHT01000053">
    <property type="protein sequence ID" value="KIU21003.1"/>
    <property type="molecule type" value="Genomic_DNA"/>
</dbReference>
<evidence type="ECO:0000259" key="4">
    <source>
        <dbReference type="PROSITE" id="PS51898"/>
    </source>
</evidence>
<dbReference type="PANTHER" id="PTHR30349:SF64">
    <property type="entry name" value="PROPHAGE INTEGRASE INTD-RELATED"/>
    <property type="match status" value="1"/>
</dbReference>
<dbReference type="Pfam" id="PF14657">
    <property type="entry name" value="Arm-DNA-bind_4"/>
    <property type="match status" value="1"/>
</dbReference>
<evidence type="ECO:0000313" key="5">
    <source>
        <dbReference type="EMBL" id="KIU21003.1"/>
    </source>
</evidence>
<proteinExistence type="inferred from homology"/>